<evidence type="ECO:0000256" key="11">
    <source>
        <dbReference type="ARBA" id="ARBA00023180"/>
    </source>
</evidence>
<keyword evidence="11" id="KW-0325">Glycoprotein</keyword>
<evidence type="ECO:0000256" key="9">
    <source>
        <dbReference type="ARBA" id="ARBA00023034"/>
    </source>
</evidence>
<comment type="caution">
    <text evidence="15">The sequence shown here is derived from an EMBL/GenBank/DDBJ whole genome shotgun (WGS) entry which is preliminary data.</text>
</comment>
<keyword evidence="4 12" id="KW-0328">Glycosyltransferase</keyword>
<evidence type="ECO:0000313" key="15">
    <source>
        <dbReference type="EMBL" id="CAF1435343.1"/>
    </source>
</evidence>
<keyword evidence="5 12" id="KW-0808">Transferase</keyword>
<evidence type="ECO:0000256" key="12">
    <source>
        <dbReference type="RuleBase" id="RU003832"/>
    </source>
</evidence>
<dbReference type="FunFam" id="3.40.50.11660:FF:000004">
    <property type="entry name" value="Glycoprotein 3-alpha-L-fucosyltransferase A"/>
    <property type="match status" value="1"/>
</dbReference>
<keyword evidence="9 12" id="KW-0333">Golgi apparatus</keyword>
<evidence type="ECO:0000313" key="16">
    <source>
        <dbReference type="Proteomes" id="UP000663828"/>
    </source>
</evidence>
<keyword evidence="8" id="KW-1133">Transmembrane helix</keyword>
<dbReference type="EC" id="2.4.1.-" evidence="12"/>
<feature type="domain" description="Fucosyltransferase N-terminal" evidence="14">
    <location>
        <begin position="86"/>
        <end position="198"/>
    </location>
</feature>
<dbReference type="InterPro" id="IPR031481">
    <property type="entry name" value="Glyco_tran_10_N"/>
</dbReference>
<proteinExistence type="inferred from homology"/>
<dbReference type="SUPFAM" id="SSF53756">
    <property type="entry name" value="UDP-Glycosyltransferase/glycogen phosphorylase"/>
    <property type="match status" value="1"/>
</dbReference>
<dbReference type="Pfam" id="PF17039">
    <property type="entry name" value="Glyco_tran_10_N"/>
    <property type="match status" value="1"/>
</dbReference>
<evidence type="ECO:0000256" key="1">
    <source>
        <dbReference type="ARBA" id="ARBA00004323"/>
    </source>
</evidence>
<dbReference type="Proteomes" id="UP000663828">
    <property type="component" value="Unassembled WGS sequence"/>
</dbReference>
<gene>
    <name evidence="15" type="ORF">XAT740_LOCUS36011</name>
</gene>
<comment type="subcellular location">
    <subcellularLocation>
        <location evidence="1">Golgi apparatus membrane</location>
        <topology evidence="1">Single-pass type II membrane protein</topology>
    </subcellularLocation>
    <subcellularLocation>
        <location evidence="12">Golgi apparatus</location>
        <location evidence="12">Golgi stack membrane</location>
        <topology evidence="12">Single-pass type II membrane protein</topology>
    </subcellularLocation>
</comment>
<evidence type="ECO:0000256" key="5">
    <source>
        <dbReference type="ARBA" id="ARBA00022679"/>
    </source>
</evidence>
<evidence type="ECO:0000256" key="6">
    <source>
        <dbReference type="ARBA" id="ARBA00022692"/>
    </source>
</evidence>
<dbReference type="AlphaFoldDB" id="A0A815NLA6"/>
<dbReference type="InterPro" id="IPR055270">
    <property type="entry name" value="Glyco_tran_10_C"/>
</dbReference>
<evidence type="ECO:0000256" key="10">
    <source>
        <dbReference type="ARBA" id="ARBA00023136"/>
    </source>
</evidence>
<protein>
    <recommendedName>
        <fullName evidence="12">Fucosyltransferase</fullName>
        <ecNumber evidence="12">2.4.1.-</ecNumber>
    </recommendedName>
</protein>
<dbReference type="PANTHER" id="PTHR48438">
    <property type="entry name" value="ALPHA-(1,3)-FUCOSYLTRANSFERASE C-RELATED"/>
    <property type="match status" value="1"/>
</dbReference>
<dbReference type="EMBL" id="CAJNOR010003658">
    <property type="protein sequence ID" value="CAF1435343.1"/>
    <property type="molecule type" value="Genomic_DNA"/>
</dbReference>
<dbReference type="UniPathway" id="UPA00378"/>
<dbReference type="InterPro" id="IPR038577">
    <property type="entry name" value="GT10-like_C_sf"/>
</dbReference>
<dbReference type="GO" id="GO:0000139">
    <property type="term" value="C:Golgi membrane"/>
    <property type="evidence" value="ECO:0007669"/>
    <property type="project" value="UniProtKB-SubCell"/>
</dbReference>
<sequence>MNVSISSYTRVLILILSCVFTLHKKSYTRRFLIIFTCTSIIYTAYKIYSQPDKHEELDVLLSPKYIFDTNSSTYIPLINQKQKSYPLVLLWTDLFRDSYWNQPLFFNASVLVSCSSTDLCQFTRNRNRLDQSSIVAFHLYDATRYQLPETNPSKDNRRSWVFITGESPINFYYQNPSFFPRMLDNYFDQSISYKYDSPYAVFSSIIERRTVSINRREENLNRISLKSKKKPILWFVSNCNTFSQREKYVEELKKYIPVDIYGKCGQQCPSAPNRRCQVNLDEYYFYLSFENSRCNSYITEKFWNIISDNVHRLVPIVLGAPDTDYQRIAPNQSYIHVNKFQTPKHLAKYLYDLMNQTQKYLEYLQWREFYGIDRRNSQGWSNLLCPLCRMASKSQLFPANRMNFSVWYEPKLECHVEDVRIFKQCKQANLRDWMTWVNGRQCP</sequence>
<accession>A0A815NLA6</accession>
<evidence type="ECO:0000259" key="13">
    <source>
        <dbReference type="Pfam" id="PF00852"/>
    </source>
</evidence>
<name>A0A815NLA6_ADIRI</name>
<evidence type="ECO:0000256" key="2">
    <source>
        <dbReference type="ARBA" id="ARBA00004922"/>
    </source>
</evidence>
<reference evidence="15" key="1">
    <citation type="submission" date="2021-02" db="EMBL/GenBank/DDBJ databases">
        <authorList>
            <person name="Nowell W R."/>
        </authorList>
    </citation>
    <scope>NUCLEOTIDE SEQUENCE</scope>
</reference>
<feature type="domain" description="Fucosyltransferase C-terminal" evidence="13">
    <location>
        <begin position="226"/>
        <end position="395"/>
    </location>
</feature>
<comment type="pathway">
    <text evidence="2">Protein modification; protein glycosylation.</text>
</comment>
<evidence type="ECO:0000256" key="3">
    <source>
        <dbReference type="ARBA" id="ARBA00008919"/>
    </source>
</evidence>
<dbReference type="InterPro" id="IPR001503">
    <property type="entry name" value="Glyco_trans_10"/>
</dbReference>
<dbReference type="PANTHER" id="PTHR48438:SF1">
    <property type="entry name" value="ALPHA-(1,3)-FUCOSYLTRANSFERASE C-RELATED"/>
    <property type="match status" value="1"/>
</dbReference>
<keyword evidence="7" id="KW-0735">Signal-anchor</keyword>
<keyword evidence="16" id="KW-1185">Reference proteome</keyword>
<organism evidence="15 16">
    <name type="scientific">Adineta ricciae</name>
    <name type="common">Rotifer</name>
    <dbReference type="NCBI Taxonomy" id="249248"/>
    <lineage>
        <taxon>Eukaryota</taxon>
        <taxon>Metazoa</taxon>
        <taxon>Spiralia</taxon>
        <taxon>Gnathifera</taxon>
        <taxon>Rotifera</taxon>
        <taxon>Eurotatoria</taxon>
        <taxon>Bdelloidea</taxon>
        <taxon>Adinetida</taxon>
        <taxon>Adinetidae</taxon>
        <taxon>Adineta</taxon>
    </lineage>
</organism>
<dbReference type="Pfam" id="PF00852">
    <property type="entry name" value="Glyco_transf_10"/>
    <property type="match status" value="1"/>
</dbReference>
<evidence type="ECO:0000256" key="7">
    <source>
        <dbReference type="ARBA" id="ARBA00022968"/>
    </source>
</evidence>
<evidence type="ECO:0000259" key="14">
    <source>
        <dbReference type="Pfam" id="PF17039"/>
    </source>
</evidence>
<dbReference type="Gene3D" id="3.40.50.11660">
    <property type="entry name" value="Glycosyl transferase family 10, C-terminal domain"/>
    <property type="match status" value="1"/>
</dbReference>
<keyword evidence="10" id="KW-0472">Membrane</keyword>
<keyword evidence="6 12" id="KW-0812">Transmembrane</keyword>
<dbReference type="GO" id="GO:0008417">
    <property type="term" value="F:fucosyltransferase activity"/>
    <property type="evidence" value="ECO:0007669"/>
    <property type="project" value="InterPro"/>
</dbReference>
<dbReference type="GO" id="GO:0032580">
    <property type="term" value="C:Golgi cisterna membrane"/>
    <property type="evidence" value="ECO:0007669"/>
    <property type="project" value="UniProtKB-SubCell"/>
</dbReference>
<evidence type="ECO:0000256" key="8">
    <source>
        <dbReference type="ARBA" id="ARBA00022989"/>
    </source>
</evidence>
<evidence type="ECO:0000256" key="4">
    <source>
        <dbReference type="ARBA" id="ARBA00022676"/>
    </source>
</evidence>
<comment type="similarity">
    <text evidence="3 12">Belongs to the glycosyltransferase 10 family.</text>
</comment>